<reference evidence="2" key="1">
    <citation type="journal article" date="2015" name="Nature">
        <title>Complex archaea that bridge the gap between prokaryotes and eukaryotes.</title>
        <authorList>
            <person name="Spang A."/>
            <person name="Saw J.H."/>
            <person name="Jorgensen S.L."/>
            <person name="Zaremba-Niedzwiedzka K."/>
            <person name="Martijn J."/>
            <person name="Lind A.E."/>
            <person name="van Eijk R."/>
            <person name="Schleper C."/>
            <person name="Guy L."/>
            <person name="Ettema T.J."/>
        </authorList>
    </citation>
    <scope>NUCLEOTIDE SEQUENCE</scope>
</reference>
<name>A0A0F8ZGE5_9ZZZZ</name>
<dbReference type="Gene3D" id="3.40.630.30">
    <property type="match status" value="1"/>
</dbReference>
<dbReference type="Pfam" id="PF00583">
    <property type="entry name" value="Acetyltransf_1"/>
    <property type="match status" value="1"/>
</dbReference>
<proteinExistence type="predicted"/>
<sequence length="253" mass="28208">MVDSLDGRIRCLLQEELGFELGAFPAKGVHVRASVKRVDEHWKRLKAVRIGDSAVVTCLPSLLDTITPAIQSMTTWELFSPLGEAELRRALGPEVGKELFHGLQYVLSDRGSFRPARTPHTPRPLGKDDIPSAQHVLRMSERRRPVRDDFIWAFACYRNSENVSASDLAEFGRQCVSIAIVIWNEGQGIATYGLGTHEGYRGQGYALANMTAATDYVLEQGGVAYYEAAVTNIPSLRIPRRLGFTFAWQEMRA</sequence>
<dbReference type="InterPro" id="IPR000182">
    <property type="entry name" value="GNAT_dom"/>
</dbReference>
<gene>
    <name evidence="2" type="ORF">LCGC14_2777000</name>
</gene>
<feature type="domain" description="N-acetyltransferase" evidence="1">
    <location>
        <begin position="120"/>
        <end position="253"/>
    </location>
</feature>
<dbReference type="PROSITE" id="PS51186">
    <property type="entry name" value="GNAT"/>
    <property type="match status" value="1"/>
</dbReference>
<evidence type="ECO:0000313" key="2">
    <source>
        <dbReference type="EMBL" id="KKK85070.1"/>
    </source>
</evidence>
<accession>A0A0F8ZGE5</accession>
<protein>
    <recommendedName>
        <fullName evidence="1">N-acetyltransferase domain-containing protein</fullName>
    </recommendedName>
</protein>
<dbReference type="SUPFAM" id="SSF55729">
    <property type="entry name" value="Acyl-CoA N-acyltransferases (Nat)"/>
    <property type="match status" value="1"/>
</dbReference>
<dbReference type="GO" id="GO:0016747">
    <property type="term" value="F:acyltransferase activity, transferring groups other than amino-acyl groups"/>
    <property type="evidence" value="ECO:0007669"/>
    <property type="project" value="InterPro"/>
</dbReference>
<dbReference type="AlphaFoldDB" id="A0A0F8ZGE5"/>
<comment type="caution">
    <text evidence="2">The sequence shown here is derived from an EMBL/GenBank/DDBJ whole genome shotgun (WGS) entry which is preliminary data.</text>
</comment>
<dbReference type="InterPro" id="IPR016181">
    <property type="entry name" value="Acyl_CoA_acyltransferase"/>
</dbReference>
<organism evidence="2">
    <name type="scientific">marine sediment metagenome</name>
    <dbReference type="NCBI Taxonomy" id="412755"/>
    <lineage>
        <taxon>unclassified sequences</taxon>
        <taxon>metagenomes</taxon>
        <taxon>ecological metagenomes</taxon>
    </lineage>
</organism>
<evidence type="ECO:0000259" key="1">
    <source>
        <dbReference type="PROSITE" id="PS51186"/>
    </source>
</evidence>
<dbReference type="EMBL" id="LAZR01051481">
    <property type="protein sequence ID" value="KKK85070.1"/>
    <property type="molecule type" value="Genomic_DNA"/>
</dbReference>